<dbReference type="Proteomes" id="UP001196980">
    <property type="component" value="Unassembled WGS sequence"/>
</dbReference>
<feature type="region of interest" description="Disordered" evidence="7">
    <location>
        <begin position="217"/>
        <end position="238"/>
    </location>
</feature>
<evidence type="ECO:0000256" key="6">
    <source>
        <dbReference type="ARBA" id="ARBA00025704"/>
    </source>
</evidence>
<evidence type="ECO:0000256" key="5">
    <source>
        <dbReference type="ARBA" id="ARBA00022840"/>
    </source>
</evidence>
<dbReference type="PIRSF" id="PIRSF006293">
    <property type="entry name" value="ExsB"/>
    <property type="match status" value="1"/>
</dbReference>
<organism evidence="8 9">
    <name type="scientific">Candidatus Magnetobacterium casense</name>
    <dbReference type="NCBI Taxonomy" id="1455061"/>
    <lineage>
        <taxon>Bacteria</taxon>
        <taxon>Pseudomonadati</taxon>
        <taxon>Nitrospirota</taxon>
        <taxon>Thermodesulfovibrionia</taxon>
        <taxon>Thermodesulfovibrionales</taxon>
        <taxon>Candidatus Magnetobacteriaceae</taxon>
        <taxon>Candidatus Magnetobacterium</taxon>
    </lineage>
</organism>
<comment type="pathway">
    <text evidence="6">Purine metabolism.</text>
</comment>
<keyword evidence="1" id="KW-0436">Ligase</keyword>
<dbReference type="Pfam" id="PF06508">
    <property type="entry name" value="QueC"/>
    <property type="match status" value="1"/>
</dbReference>
<gene>
    <name evidence="8" type="primary">queC</name>
    <name evidence="8" type="ORF">HWQ67_16095</name>
</gene>
<proteinExistence type="inferred from homology"/>
<comment type="caution">
    <text evidence="8">The sequence shown here is derived from an EMBL/GenBank/DDBJ whole genome shotgun (WGS) entry which is preliminary data.</text>
</comment>
<evidence type="ECO:0000256" key="7">
    <source>
        <dbReference type="SAM" id="MobiDB-lite"/>
    </source>
</evidence>
<name>A0ABS6S406_9BACT</name>
<dbReference type="RefSeq" id="WP_218253707.1">
    <property type="nucleotide sequence ID" value="NZ_JABXWD010000444.1"/>
</dbReference>
<keyword evidence="9" id="KW-1185">Reference proteome</keyword>
<dbReference type="HAMAP" id="MF_01633">
    <property type="entry name" value="QueC"/>
    <property type="match status" value="1"/>
</dbReference>
<dbReference type="PANTHER" id="PTHR42914">
    <property type="entry name" value="7-CYANO-7-DEAZAGUANINE SYNTHASE"/>
    <property type="match status" value="1"/>
</dbReference>
<dbReference type="EMBL" id="JABXWD010000444">
    <property type="protein sequence ID" value="MBV6343103.1"/>
    <property type="molecule type" value="Genomic_DNA"/>
</dbReference>
<sequence length="238" mass="26356">SGGQDSATCLAWAKQKYQQVEAITFNYGQRHAVQENRCAYQLAELADVRLTMQPMAVPQAPSALTGGGPISLSHPVNPNLPASFLPGRNYLLLGYAAAYAYGQGIHNLIIGVSQTDYSGYPDCRSKTIAHIESALDYALDYCITIEAPLLHLSKAQTVRLMKQLGKLGWYMWTHTCYEGQRPPCGECPACVLRAKGFQEAREQDPLTLLLEEEAQTNVQSIRRRPNDGKKPSRSRKRS</sequence>
<accession>A0ABS6S406</accession>
<evidence type="ECO:0000256" key="3">
    <source>
        <dbReference type="ARBA" id="ARBA00022741"/>
    </source>
</evidence>
<dbReference type="InterPro" id="IPR018317">
    <property type="entry name" value="QueC"/>
</dbReference>
<evidence type="ECO:0000313" key="9">
    <source>
        <dbReference type="Proteomes" id="UP001196980"/>
    </source>
</evidence>
<protein>
    <submittedName>
        <fullName evidence="8">7-cyano-7-deazaguanine synthase QueC</fullName>
    </submittedName>
</protein>
<evidence type="ECO:0000256" key="2">
    <source>
        <dbReference type="ARBA" id="ARBA00022723"/>
    </source>
</evidence>
<dbReference type="PANTHER" id="PTHR42914:SF1">
    <property type="entry name" value="7-CYANO-7-DEAZAGUANINE SYNTHASE"/>
    <property type="match status" value="1"/>
</dbReference>
<evidence type="ECO:0000313" key="8">
    <source>
        <dbReference type="EMBL" id="MBV6343103.1"/>
    </source>
</evidence>
<reference evidence="8 9" key="1">
    <citation type="journal article" date="2020" name="J Geophys Res Biogeosci">
        <title>Magnetotaxis as an Adaptation to Enable Bacterial Shuttling of Microbial Sulfur and Sulfur Cycling Across Aquatic Oxic#Anoxic Interfaces.</title>
        <authorList>
            <person name="Li J."/>
            <person name="Liu P."/>
            <person name="Wang J."/>
            <person name="Roberts A.P."/>
            <person name="Pan Y."/>
        </authorList>
    </citation>
    <scope>NUCLEOTIDE SEQUENCE [LARGE SCALE GENOMIC DNA]</scope>
    <source>
        <strain evidence="8 9">MYR-1_YQ</strain>
    </source>
</reference>
<keyword evidence="4" id="KW-0862">Zinc</keyword>
<dbReference type="NCBIfam" id="TIGR00364">
    <property type="entry name" value="7-cyano-7-deazaguanine synthase QueC"/>
    <property type="match status" value="1"/>
</dbReference>
<evidence type="ECO:0000256" key="1">
    <source>
        <dbReference type="ARBA" id="ARBA00022598"/>
    </source>
</evidence>
<evidence type="ECO:0000256" key="4">
    <source>
        <dbReference type="ARBA" id="ARBA00022833"/>
    </source>
</evidence>
<keyword evidence="3" id="KW-0547">Nucleotide-binding</keyword>
<dbReference type="CDD" id="cd01995">
    <property type="entry name" value="QueC-like"/>
    <property type="match status" value="1"/>
</dbReference>
<keyword evidence="2" id="KW-0479">Metal-binding</keyword>
<feature type="non-terminal residue" evidence="8">
    <location>
        <position position="1"/>
    </location>
</feature>
<keyword evidence="5" id="KW-0067">ATP-binding</keyword>